<sequence length="236" mass="26825">MKLKDFLGGNFDHAFWKNRLCPVLIGQFLGTLLIAWALRPIWVDDSWRYIPFQNYISGLGGGRMEGNIGAWVFLFGFCAFPIIGTGWNSYLYRQFSKVSKIYAAILWVTFELSMICVAFVGIFDGVWPNPNISGFMHFIGATFSFMGHTISAVLVFIAISIIYWKTPSESRHMHHPLKFALVIVELVGVYLLFSAFGGPTWQWLIMLSLNVFLLAISRLFPEDLSFPTQKIIAEES</sequence>
<evidence type="ECO:0000313" key="2">
    <source>
        <dbReference type="EMBL" id="UYP45451.1"/>
    </source>
</evidence>
<keyword evidence="1" id="KW-1133">Transmembrane helix</keyword>
<accession>A0ABY6HSB3</accession>
<feature type="transmembrane region" description="Helical" evidence="1">
    <location>
        <begin position="176"/>
        <end position="195"/>
    </location>
</feature>
<feature type="transmembrane region" description="Helical" evidence="1">
    <location>
        <begin position="101"/>
        <end position="123"/>
    </location>
</feature>
<evidence type="ECO:0000256" key="1">
    <source>
        <dbReference type="SAM" id="Phobius"/>
    </source>
</evidence>
<feature type="transmembrane region" description="Helical" evidence="1">
    <location>
        <begin position="68"/>
        <end position="89"/>
    </location>
</feature>
<feature type="transmembrane region" description="Helical" evidence="1">
    <location>
        <begin position="201"/>
        <end position="220"/>
    </location>
</feature>
<proteinExistence type="predicted"/>
<evidence type="ECO:0008006" key="4">
    <source>
        <dbReference type="Google" id="ProtNLM"/>
    </source>
</evidence>
<gene>
    <name evidence="2" type="ORF">NEF87_001736</name>
</gene>
<name>A0ABY6HSB3_9ARCH</name>
<keyword evidence="3" id="KW-1185">Reference proteome</keyword>
<organism evidence="2 3">
    <name type="scientific">Candidatus Lokiarchaeum ossiferum</name>
    <dbReference type="NCBI Taxonomy" id="2951803"/>
    <lineage>
        <taxon>Archaea</taxon>
        <taxon>Promethearchaeati</taxon>
        <taxon>Promethearchaeota</taxon>
        <taxon>Promethearchaeia</taxon>
        <taxon>Promethearchaeales</taxon>
        <taxon>Promethearchaeaceae</taxon>
        <taxon>Candidatus Lokiarchaeum</taxon>
    </lineage>
</organism>
<feature type="transmembrane region" description="Helical" evidence="1">
    <location>
        <begin position="135"/>
        <end position="164"/>
    </location>
</feature>
<keyword evidence="1" id="KW-0812">Transmembrane</keyword>
<protein>
    <recommendedName>
        <fullName evidence="4">DUF998 domain-containing protein</fullName>
    </recommendedName>
</protein>
<keyword evidence="1" id="KW-0472">Membrane</keyword>
<feature type="transmembrane region" description="Helical" evidence="1">
    <location>
        <begin position="20"/>
        <end position="38"/>
    </location>
</feature>
<reference evidence="2" key="1">
    <citation type="submission" date="2022-09" db="EMBL/GenBank/DDBJ databases">
        <title>Actin cytoskeleton and complex cell architecture in an #Asgard archaeon.</title>
        <authorList>
            <person name="Ponce Toledo R.I."/>
            <person name="Schleper C."/>
            <person name="Rodrigues Oliveira T."/>
            <person name="Wollweber F."/>
            <person name="Xu J."/>
            <person name="Rittmann S."/>
            <person name="Klingl A."/>
            <person name="Pilhofer M."/>
        </authorList>
    </citation>
    <scope>NUCLEOTIDE SEQUENCE</scope>
    <source>
        <strain evidence="2">B-35</strain>
    </source>
</reference>
<dbReference type="EMBL" id="CP104013">
    <property type="protein sequence ID" value="UYP45451.1"/>
    <property type="molecule type" value="Genomic_DNA"/>
</dbReference>
<evidence type="ECO:0000313" key="3">
    <source>
        <dbReference type="Proteomes" id="UP001208689"/>
    </source>
</evidence>
<dbReference type="Proteomes" id="UP001208689">
    <property type="component" value="Chromosome"/>
</dbReference>